<evidence type="ECO:0000313" key="2">
    <source>
        <dbReference type="EMBL" id="CAA9397338.1"/>
    </source>
</evidence>
<gene>
    <name evidence="2" type="ORF">AVDCRST_MAG06-1974</name>
</gene>
<feature type="compositionally biased region" description="Basic residues" evidence="1">
    <location>
        <begin position="27"/>
        <end position="44"/>
    </location>
</feature>
<sequence length="63" mass="6527">AGRGPLRSRAEPGPGGVGGGKVAVPPHLRRRGPASRRYAGRAGRRSLPPAEGRHASRRPGESL</sequence>
<feature type="compositionally biased region" description="Basic and acidic residues" evidence="1">
    <location>
        <begin position="51"/>
        <end position="63"/>
    </location>
</feature>
<evidence type="ECO:0000256" key="1">
    <source>
        <dbReference type="SAM" id="MobiDB-lite"/>
    </source>
</evidence>
<dbReference type="AlphaFoldDB" id="A0A6J4NU73"/>
<feature type="region of interest" description="Disordered" evidence="1">
    <location>
        <begin position="1"/>
        <end position="63"/>
    </location>
</feature>
<dbReference type="EMBL" id="CADCUP010000131">
    <property type="protein sequence ID" value="CAA9397338.1"/>
    <property type="molecule type" value="Genomic_DNA"/>
</dbReference>
<proteinExistence type="predicted"/>
<organism evidence="2">
    <name type="scientific">uncultured Nocardioides sp</name>
    <dbReference type="NCBI Taxonomy" id="198441"/>
    <lineage>
        <taxon>Bacteria</taxon>
        <taxon>Bacillati</taxon>
        <taxon>Actinomycetota</taxon>
        <taxon>Actinomycetes</taxon>
        <taxon>Propionibacteriales</taxon>
        <taxon>Nocardioidaceae</taxon>
        <taxon>Nocardioides</taxon>
        <taxon>environmental samples</taxon>
    </lineage>
</organism>
<name>A0A6J4NU73_9ACTN</name>
<accession>A0A6J4NU73</accession>
<reference evidence="2" key="1">
    <citation type="submission" date="2020-02" db="EMBL/GenBank/DDBJ databases">
        <authorList>
            <person name="Meier V. D."/>
        </authorList>
    </citation>
    <scope>NUCLEOTIDE SEQUENCE</scope>
    <source>
        <strain evidence="2">AVDCRST_MAG06</strain>
    </source>
</reference>
<protein>
    <submittedName>
        <fullName evidence="2">Uncharacterized protein</fullName>
    </submittedName>
</protein>
<feature type="non-terminal residue" evidence="2">
    <location>
        <position position="63"/>
    </location>
</feature>
<feature type="non-terminal residue" evidence="2">
    <location>
        <position position="1"/>
    </location>
</feature>